<dbReference type="InterPro" id="IPR012340">
    <property type="entry name" value="NA-bd_OB-fold"/>
</dbReference>
<evidence type="ECO:0000313" key="3">
    <source>
        <dbReference type="Proteomes" id="UP001211907"/>
    </source>
</evidence>
<gene>
    <name evidence="2" type="ORF">HK100_006660</name>
</gene>
<accession>A0AAD5TB57</accession>
<dbReference type="GO" id="GO:0006402">
    <property type="term" value="P:mRNA catabolic process"/>
    <property type="evidence" value="ECO:0007669"/>
    <property type="project" value="TreeGrafter"/>
</dbReference>
<organism evidence="2 3">
    <name type="scientific">Physocladia obscura</name>
    <dbReference type="NCBI Taxonomy" id="109957"/>
    <lineage>
        <taxon>Eukaryota</taxon>
        <taxon>Fungi</taxon>
        <taxon>Fungi incertae sedis</taxon>
        <taxon>Chytridiomycota</taxon>
        <taxon>Chytridiomycota incertae sedis</taxon>
        <taxon>Chytridiomycetes</taxon>
        <taxon>Chytridiales</taxon>
        <taxon>Chytriomycetaceae</taxon>
        <taxon>Physocladia</taxon>
    </lineage>
</organism>
<dbReference type="GO" id="GO:0000932">
    <property type="term" value="C:P-body"/>
    <property type="evidence" value="ECO:0007669"/>
    <property type="project" value="TreeGrafter"/>
</dbReference>
<dbReference type="Proteomes" id="UP001211907">
    <property type="component" value="Unassembled WGS sequence"/>
</dbReference>
<dbReference type="SMART" id="SM00955">
    <property type="entry name" value="RNB"/>
    <property type="match status" value="1"/>
</dbReference>
<dbReference type="GO" id="GO:0003723">
    <property type="term" value="F:RNA binding"/>
    <property type="evidence" value="ECO:0007669"/>
    <property type="project" value="InterPro"/>
</dbReference>
<dbReference type="PANTHER" id="PTHR23355">
    <property type="entry name" value="RIBONUCLEASE"/>
    <property type="match status" value="1"/>
</dbReference>
<dbReference type="GO" id="GO:0000175">
    <property type="term" value="F:3'-5'-RNA exonuclease activity"/>
    <property type="evidence" value="ECO:0007669"/>
    <property type="project" value="TreeGrafter"/>
</dbReference>
<dbReference type="SUPFAM" id="SSF50249">
    <property type="entry name" value="Nucleic acid-binding proteins"/>
    <property type="match status" value="1"/>
</dbReference>
<dbReference type="Pfam" id="PF00773">
    <property type="entry name" value="RNB"/>
    <property type="match status" value="1"/>
</dbReference>
<keyword evidence="3" id="KW-1185">Reference proteome</keyword>
<comment type="caution">
    <text evidence="2">The sequence shown here is derived from an EMBL/GenBank/DDBJ whole genome shotgun (WGS) entry which is preliminary data.</text>
</comment>
<name>A0AAD5TB57_9FUNG</name>
<protein>
    <recommendedName>
        <fullName evidence="1">RNB domain-containing protein</fullName>
    </recommendedName>
</protein>
<dbReference type="EMBL" id="JADGJH010000031">
    <property type="protein sequence ID" value="KAJ3141443.1"/>
    <property type="molecule type" value="Genomic_DNA"/>
</dbReference>
<dbReference type="PANTHER" id="PTHR23355:SF65">
    <property type="entry name" value="EXORIBONUCLEASE CYT-4, PUTATIVE (AFU_ORTHOLOGUE AFUA_7G01550)-RELATED"/>
    <property type="match status" value="1"/>
</dbReference>
<dbReference type="InterPro" id="IPR050180">
    <property type="entry name" value="RNR_Ribonuclease"/>
</dbReference>
<evidence type="ECO:0000259" key="1">
    <source>
        <dbReference type="SMART" id="SM00955"/>
    </source>
</evidence>
<reference evidence="2" key="1">
    <citation type="submission" date="2020-05" db="EMBL/GenBank/DDBJ databases">
        <title>Phylogenomic resolution of chytrid fungi.</title>
        <authorList>
            <person name="Stajich J.E."/>
            <person name="Amses K."/>
            <person name="Simmons R."/>
            <person name="Seto K."/>
            <person name="Myers J."/>
            <person name="Bonds A."/>
            <person name="Quandt C.A."/>
            <person name="Barry K."/>
            <person name="Liu P."/>
            <person name="Grigoriev I."/>
            <person name="Longcore J.E."/>
            <person name="James T.Y."/>
        </authorList>
    </citation>
    <scope>NUCLEOTIDE SEQUENCE</scope>
    <source>
        <strain evidence="2">JEL0513</strain>
    </source>
</reference>
<feature type="domain" description="RNB" evidence="1">
    <location>
        <begin position="489"/>
        <end position="862"/>
    </location>
</feature>
<dbReference type="AlphaFoldDB" id="A0AAD5TB57"/>
<proteinExistence type="predicted"/>
<sequence>MAAITTRVTSSASKRVAGIAAKVQIQVGDLAQVRREPCIVVRVPSPLDQFYVSLTVSGHALRHAARDVGFVATGWSKQMSAKAISAGEVAMTTATPTTTAKSSNSKTTVIAAESSELLATAQIPPTILTHLARFDAYADRLLYEHGERFSQAYIEFFAADSDNPAIVVSVEDVARWVFKSTENNCPSPAELYATHTFLSKNIKMFAPLSETNSSYSPIDSNPRFLLRGKSEVDEISWIEQQMRGVRIGDELKSFLNKAVTLIERANASPVVETSMFGVKETVTDLAIDNLDDIAFTETDLRFINIIKGAAFKPYPNPYIEYVNRGILSRLPFGYSKKPSRKSTNNGPTAFSRGLDAIRLLKDLGVLTPWENTAILAAKSNGGFLDGIPGHDLSDWADSAQTDANIWGDRLLVQETMVESALQETPLEELPTSKLQIPITLSKSISETINQTADPLLRAVKKNVIFPSENMSDDFIDEKLANSSASTLSRRDFENIPVYVIDSPTAQELDDGISIEHTISGETWLHVHIADPTARIPSTHPLAALAQLRGTSMYLPERHYPMIPDSLSNTIFNLGKTQYALTFSTRVGGDGDLIDYKISPSIVRNVKILHYRDVNRVLDWSTVFGAKKSTSEFEAGFSDMPWVEKLMREIRDSDAKKAPSASITQPEISKDLIELQKLAYKHMQWRVSHGGFASDQPNFNVKVTPYPLAITPNFPTRPFEYEQQQRQPLVLFDSNAASHLEPASNMVSECMIMANRVAAKFCAEMDIPTVYRGQEPLKEASGDVVKAALACIDPVSGVMPFLAFRSIVPYFSAASSSIKPISHFALGINVGEGFGSGYMKVTSPLRRYKDMMMHWLIKERLLKEEGRVSRSLFTLENVFRISERISDIEKRSEKVSSASSKFWALEWIQRREILWRSGAPQEVVDFGIVAHDEKLADLGVGMPGLAVGPRGPVIWNDMYRGHVEWGALQHTWEVSSAKRCARPTYKFVVQRISDIFVTGILGDLGGVEARIHAINGTSFEFGDIVTCVVDTIDPAAGILIMAVEINKIF</sequence>
<dbReference type="InterPro" id="IPR001900">
    <property type="entry name" value="RNase_II/R"/>
</dbReference>
<evidence type="ECO:0000313" key="2">
    <source>
        <dbReference type="EMBL" id="KAJ3141443.1"/>
    </source>
</evidence>